<dbReference type="Proteomes" id="UP001221838">
    <property type="component" value="Unassembled WGS sequence"/>
</dbReference>
<dbReference type="PANTHER" id="PTHR44591:SF3">
    <property type="entry name" value="RESPONSE REGULATORY DOMAIN-CONTAINING PROTEIN"/>
    <property type="match status" value="1"/>
</dbReference>
<dbReference type="PANTHER" id="PTHR44591">
    <property type="entry name" value="STRESS RESPONSE REGULATOR PROTEIN 1"/>
    <property type="match status" value="1"/>
</dbReference>
<dbReference type="Gene3D" id="3.40.50.2300">
    <property type="match status" value="1"/>
</dbReference>
<dbReference type="Pfam" id="PF00072">
    <property type="entry name" value="Response_reg"/>
    <property type="match status" value="1"/>
</dbReference>
<evidence type="ECO:0000313" key="4">
    <source>
        <dbReference type="EMBL" id="MDC0712918.1"/>
    </source>
</evidence>
<keyword evidence="5" id="KW-1185">Reference proteome</keyword>
<name>A0ABT5DIF3_9BACT</name>
<dbReference type="SMART" id="SM00448">
    <property type="entry name" value="REC"/>
    <property type="match status" value="1"/>
</dbReference>
<evidence type="ECO:0000256" key="1">
    <source>
        <dbReference type="ARBA" id="ARBA00022553"/>
    </source>
</evidence>
<sequence>MALPWTEKRLIPVNPPQEEPRQRLKASPRIMVAEDHPEMRALLRQVLVHEGYQVIEAEDGPSLIRALIGGMLAEPTLPPDLIITDMRMPGCTGLEVLTRLRREDRCTPFILITAFGDEALHEEATRLGAAVLDKPFAPQDLRALVKRLIQHM</sequence>
<dbReference type="SUPFAM" id="SSF52172">
    <property type="entry name" value="CheY-like"/>
    <property type="match status" value="1"/>
</dbReference>
<evidence type="ECO:0000313" key="5">
    <source>
        <dbReference type="Proteomes" id="UP001221838"/>
    </source>
</evidence>
<organism evidence="4 5">
    <name type="scientific">Stigmatella ashevillensis</name>
    <dbReference type="NCBI Taxonomy" id="2995309"/>
    <lineage>
        <taxon>Bacteria</taxon>
        <taxon>Pseudomonadati</taxon>
        <taxon>Myxococcota</taxon>
        <taxon>Myxococcia</taxon>
        <taxon>Myxococcales</taxon>
        <taxon>Cystobacterineae</taxon>
        <taxon>Archangiaceae</taxon>
        <taxon>Stigmatella</taxon>
    </lineage>
</organism>
<dbReference type="EMBL" id="JAQNDM010000002">
    <property type="protein sequence ID" value="MDC0712918.1"/>
    <property type="molecule type" value="Genomic_DNA"/>
</dbReference>
<dbReference type="CDD" id="cd00156">
    <property type="entry name" value="REC"/>
    <property type="match status" value="1"/>
</dbReference>
<dbReference type="InterPro" id="IPR050595">
    <property type="entry name" value="Bact_response_regulator"/>
</dbReference>
<accession>A0ABT5DIF3</accession>
<protein>
    <submittedName>
        <fullName evidence="4">Response regulator</fullName>
    </submittedName>
</protein>
<dbReference type="RefSeq" id="WP_272143064.1">
    <property type="nucleotide sequence ID" value="NZ_JAQNDM010000002.1"/>
</dbReference>
<evidence type="ECO:0000256" key="2">
    <source>
        <dbReference type="PROSITE-ProRule" id="PRU00169"/>
    </source>
</evidence>
<evidence type="ECO:0000259" key="3">
    <source>
        <dbReference type="PROSITE" id="PS50110"/>
    </source>
</evidence>
<comment type="caution">
    <text evidence="4">The sequence shown here is derived from an EMBL/GenBank/DDBJ whole genome shotgun (WGS) entry which is preliminary data.</text>
</comment>
<dbReference type="InterPro" id="IPR011006">
    <property type="entry name" value="CheY-like_superfamily"/>
</dbReference>
<gene>
    <name evidence="4" type="ORF">POL68_30935</name>
</gene>
<feature type="modified residue" description="4-aspartylphosphate" evidence="2">
    <location>
        <position position="85"/>
    </location>
</feature>
<feature type="domain" description="Response regulatory" evidence="3">
    <location>
        <begin position="29"/>
        <end position="149"/>
    </location>
</feature>
<dbReference type="PROSITE" id="PS50110">
    <property type="entry name" value="RESPONSE_REGULATORY"/>
    <property type="match status" value="1"/>
</dbReference>
<proteinExistence type="predicted"/>
<dbReference type="InterPro" id="IPR001789">
    <property type="entry name" value="Sig_transdc_resp-reg_receiver"/>
</dbReference>
<keyword evidence="1 2" id="KW-0597">Phosphoprotein</keyword>
<reference evidence="4 5" key="1">
    <citation type="submission" date="2022-11" db="EMBL/GenBank/DDBJ databases">
        <title>Minimal conservation of predation-associated metabolite biosynthetic gene clusters underscores biosynthetic potential of Myxococcota including descriptions for ten novel species: Archangium lansinium sp. nov., Myxococcus landrumus sp. nov., Nannocystis bai.</title>
        <authorList>
            <person name="Ahearne A."/>
            <person name="Stevens C."/>
            <person name="Dowd S."/>
        </authorList>
    </citation>
    <scope>NUCLEOTIDE SEQUENCE [LARGE SCALE GENOMIC DNA]</scope>
    <source>
        <strain evidence="4 5">NCWAL01</strain>
    </source>
</reference>